<evidence type="ECO:0000313" key="1">
    <source>
        <dbReference type="EMBL" id="ANJ68145.1"/>
    </source>
</evidence>
<accession>A0A191ZJV4</accession>
<dbReference type="InterPro" id="IPR046603">
    <property type="entry name" value="DUF6662"/>
</dbReference>
<protein>
    <submittedName>
        <fullName evidence="1">Uncharacterized protein</fullName>
    </submittedName>
</protein>
<gene>
    <name evidence="1" type="ORF">A9404_12870</name>
</gene>
<dbReference type="Pfam" id="PF20367">
    <property type="entry name" value="DUF6662"/>
    <property type="match status" value="1"/>
</dbReference>
<evidence type="ECO:0000313" key="2">
    <source>
        <dbReference type="Proteomes" id="UP000078596"/>
    </source>
</evidence>
<proteinExistence type="predicted"/>
<dbReference type="RefSeq" id="WP_066102403.1">
    <property type="nucleotide sequence ID" value="NZ_CP016027.1"/>
</dbReference>
<dbReference type="KEGG" id="haz:A9404_12870"/>
<keyword evidence="2" id="KW-1185">Reference proteome</keyword>
<organism evidence="1 2">
    <name type="scientific">Halothiobacillus diazotrophicus</name>
    <dbReference type="NCBI Taxonomy" id="1860122"/>
    <lineage>
        <taxon>Bacteria</taxon>
        <taxon>Pseudomonadati</taxon>
        <taxon>Pseudomonadota</taxon>
        <taxon>Gammaproteobacteria</taxon>
        <taxon>Chromatiales</taxon>
        <taxon>Halothiobacillaceae</taxon>
        <taxon>Halothiobacillus</taxon>
    </lineage>
</organism>
<dbReference type="EMBL" id="CP016027">
    <property type="protein sequence ID" value="ANJ68145.1"/>
    <property type="molecule type" value="Genomic_DNA"/>
</dbReference>
<name>A0A191ZJV4_9GAMM</name>
<dbReference type="STRING" id="1860122.A9404_12870"/>
<sequence>MRLLSLSRNYSNFLAGFIGLCTTVTVMQAQADENLFGYIKGAEPLPQNANELYGYATHRWDKGAGTYRATDYQIEYERGVTHRFSAGFAFKAQGIRINDLLIDAYIPKNERYAFKPSGIEASAKYAFLTPALDDIGLASYMSLDYNWLDPHSGQRKNTYSLDYKLLAQKYLMDGQLVLAGNLGVETTYAHRKAVSPLPENYEWPTEPEMEIEFMSGFGVSYRFAPNWSVGYEVFYQTEFETEVGTERWSVQGGPSLHYADRRWWATLTWLPQLVGGGERFPEQNDRNLHLIEKTKNELRLKIGYNF</sequence>
<dbReference type="Proteomes" id="UP000078596">
    <property type="component" value="Chromosome"/>
</dbReference>
<reference evidence="1 2" key="1">
    <citation type="submission" date="2016-06" db="EMBL/GenBank/DDBJ databases">
        <title>Insight into the functional genes involving in sulfur oxidation in Pearl River water.</title>
        <authorList>
            <person name="Luo J."/>
            <person name="Tan X."/>
            <person name="Lin W."/>
        </authorList>
    </citation>
    <scope>NUCLEOTIDE SEQUENCE [LARGE SCALE GENOMIC DNA]</scope>
    <source>
        <strain evidence="1 2">LS2</strain>
    </source>
</reference>
<dbReference type="AlphaFoldDB" id="A0A191ZJV4"/>